<reference evidence="2 3" key="1">
    <citation type="journal article" date="2022" name="Allergy">
        <title>Genome assembly and annotation of Periplaneta americana reveal a comprehensive cockroach allergen profile.</title>
        <authorList>
            <person name="Wang L."/>
            <person name="Xiong Q."/>
            <person name="Saelim N."/>
            <person name="Wang L."/>
            <person name="Nong W."/>
            <person name="Wan A.T."/>
            <person name="Shi M."/>
            <person name="Liu X."/>
            <person name="Cao Q."/>
            <person name="Hui J.H.L."/>
            <person name="Sookrung N."/>
            <person name="Leung T.F."/>
            <person name="Tungtrongchitr A."/>
            <person name="Tsui S.K.W."/>
        </authorList>
    </citation>
    <scope>NUCLEOTIDE SEQUENCE [LARGE SCALE GENOMIC DNA]</scope>
    <source>
        <strain evidence="2">PWHHKU_190912</strain>
    </source>
</reference>
<proteinExistence type="predicted"/>
<dbReference type="PANTHER" id="PTHR31635:SF196">
    <property type="entry name" value="REVERSE TRANSCRIPTASE DOMAIN-CONTAINING PROTEIN-RELATED"/>
    <property type="match status" value="1"/>
</dbReference>
<dbReference type="EMBL" id="JAJSOF020000011">
    <property type="protein sequence ID" value="KAJ4445054.1"/>
    <property type="molecule type" value="Genomic_DNA"/>
</dbReference>
<protein>
    <recommendedName>
        <fullName evidence="1">Reverse transcriptase domain-containing protein</fullName>
    </recommendedName>
</protein>
<evidence type="ECO:0000313" key="2">
    <source>
        <dbReference type="EMBL" id="KAJ4445054.1"/>
    </source>
</evidence>
<feature type="domain" description="Reverse transcriptase" evidence="1">
    <location>
        <begin position="316"/>
        <end position="585"/>
    </location>
</feature>
<comment type="caution">
    <text evidence="2">The sequence shown here is derived from an EMBL/GenBank/DDBJ whole genome shotgun (WGS) entry which is preliminary data.</text>
</comment>
<accession>A0ABQ8TGL2</accession>
<dbReference type="PROSITE" id="PS50878">
    <property type="entry name" value="RT_POL"/>
    <property type="match status" value="1"/>
</dbReference>
<keyword evidence="3" id="KW-1185">Reference proteome</keyword>
<evidence type="ECO:0000313" key="3">
    <source>
        <dbReference type="Proteomes" id="UP001148838"/>
    </source>
</evidence>
<dbReference type="Proteomes" id="UP001148838">
    <property type="component" value="Unassembled WGS sequence"/>
</dbReference>
<dbReference type="CDD" id="cd01650">
    <property type="entry name" value="RT_nLTR_like"/>
    <property type="match status" value="1"/>
</dbReference>
<dbReference type="InterPro" id="IPR043502">
    <property type="entry name" value="DNA/RNA_pol_sf"/>
</dbReference>
<dbReference type="SUPFAM" id="SSF56672">
    <property type="entry name" value="DNA/RNA polymerases"/>
    <property type="match status" value="1"/>
</dbReference>
<dbReference type="Pfam" id="PF00078">
    <property type="entry name" value="RVT_1"/>
    <property type="match status" value="1"/>
</dbReference>
<evidence type="ECO:0000259" key="1">
    <source>
        <dbReference type="PROSITE" id="PS50878"/>
    </source>
</evidence>
<gene>
    <name evidence="2" type="ORF">ANN_06853</name>
</gene>
<dbReference type="InterPro" id="IPR000477">
    <property type="entry name" value="RT_dom"/>
</dbReference>
<sequence>MLLLQEVNTENFDFIGPQYDYVVNTGDENRGTAVIYRCGLAVDAIEKHPSGRVIAMKIDIPLPLYGKSFWKLNNTLLYIPEISEQFSQHFEKLTIRANNSKLNILQKWLNIIKPGIKAYFQQAGIIRAAENRETLNFYHQLLNELYDAQQTGGNKWQDILNIKSTICALQQKFMDGVKIRARTPTVSEDERCALYHLVKEKRNARTKHISHFQTTEGTELTSNSDCIKEVETFFKSLYSASPTSVKETDTLLKHVNRHLNLQQQRDLQLPITEEEILVAIETAPKNTAPGPDGLTYQLYKIHWTLIKDTLVELFNYIFDSGIVVEGFSDGIVILLPKVIQPRTVSDYRPITLLNTDYKLFMKILANRLKPTFRDIFEIGQTCSVPDKSIIHNLVTICDTILHYEEFPDEKAALLSIDFNKAFDRMNHLYLQRVMKHFCIPDKIVYVVGSLYDSAHSKIQVNGFFTKRISIASSVRQGCPLSMCLFAIGIEPLIRMSHDILQTGRATCSMFTIRVYADVVVILLRDEEECTKLLQILQTYSNASCAKINTQNSSLVPLAQILPLPTKYSTVLDRAISFYVWKGYFYKLPKTQLHLPTTKGGLQLIAVKEKSQALLTRNILRAKQEESDPMDNKFWQKHIPLLCSKTTILPQSLKMIWEAIESYSPTIATNDKN</sequence>
<organism evidence="2 3">
    <name type="scientific">Periplaneta americana</name>
    <name type="common">American cockroach</name>
    <name type="synonym">Blatta americana</name>
    <dbReference type="NCBI Taxonomy" id="6978"/>
    <lineage>
        <taxon>Eukaryota</taxon>
        <taxon>Metazoa</taxon>
        <taxon>Ecdysozoa</taxon>
        <taxon>Arthropoda</taxon>
        <taxon>Hexapoda</taxon>
        <taxon>Insecta</taxon>
        <taxon>Pterygota</taxon>
        <taxon>Neoptera</taxon>
        <taxon>Polyneoptera</taxon>
        <taxon>Dictyoptera</taxon>
        <taxon>Blattodea</taxon>
        <taxon>Blattoidea</taxon>
        <taxon>Blattidae</taxon>
        <taxon>Blattinae</taxon>
        <taxon>Periplaneta</taxon>
    </lineage>
</organism>
<name>A0ABQ8TGL2_PERAM</name>
<dbReference type="PANTHER" id="PTHR31635">
    <property type="entry name" value="REVERSE TRANSCRIPTASE DOMAIN-CONTAINING PROTEIN-RELATED"/>
    <property type="match status" value="1"/>
</dbReference>